<evidence type="ECO:0000313" key="1">
    <source>
        <dbReference type="EMBL" id="KAG0140796.1"/>
    </source>
</evidence>
<dbReference type="AlphaFoldDB" id="A0A9P6T6F8"/>
<name>A0A9P6T6F8_9BASI</name>
<organism evidence="1 2">
    <name type="scientific">Cronartium quercuum f. sp. fusiforme G11</name>
    <dbReference type="NCBI Taxonomy" id="708437"/>
    <lineage>
        <taxon>Eukaryota</taxon>
        <taxon>Fungi</taxon>
        <taxon>Dikarya</taxon>
        <taxon>Basidiomycota</taxon>
        <taxon>Pucciniomycotina</taxon>
        <taxon>Pucciniomycetes</taxon>
        <taxon>Pucciniales</taxon>
        <taxon>Coleosporiaceae</taxon>
        <taxon>Cronartium</taxon>
    </lineage>
</organism>
<dbReference type="Proteomes" id="UP000886653">
    <property type="component" value="Unassembled WGS sequence"/>
</dbReference>
<protein>
    <submittedName>
        <fullName evidence="1">Uncharacterized protein</fullName>
    </submittedName>
</protein>
<proteinExistence type="predicted"/>
<gene>
    <name evidence="1" type="ORF">CROQUDRAFT_99617</name>
</gene>
<accession>A0A9P6T6F8</accession>
<dbReference type="EMBL" id="MU167419">
    <property type="protein sequence ID" value="KAG0140796.1"/>
    <property type="molecule type" value="Genomic_DNA"/>
</dbReference>
<evidence type="ECO:0000313" key="2">
    <source>
        <dbReference type="Proteomes" id="UP000886653"/>
    </source>
</evidence>
<comment type="caution">
    <text evidence="1">The sequence shown here is derived from an EMBL/GenBank/DDBJ whole genome shotgun (WGS) entry which is preliminary data.</text>
</comment>
<keyword evidence="2" id="KW-1185">Reference proteome</keyword>
<sequence>MAHIMYYDFLTLIVTNPTQKCTSIDLSDDEDEVEAEWMVDVSGKHEDDLMGDKDTEYDQMITYQSL</sequence>
<reference evidence="1" key="1">
    <citation type="submission" date="2013-11" db="EMBL/GenBank/DDBJ databases">
        <title>Genome sequence of the fusiform rust pathogen reveals effectors for host alternation and coevolution with pine.</title>
        <authorList>
            <consortium name="DOE Joint Genome Institute"/>
            <person name="Smith K."/>
            <person name="Pendleton A."/>
            <person name="Kubisiak T."/>
            <person name="Anderson C."/>
            <person name="Salamov A."/>
            <person name="Aerts A."/>
            <person name="Riley R."/>
            <person name="Clum A."/>
            <person name="Lindquist E."/>
            <person name="Ence D."/>
            <person name="Campbell M."/>
            <person name="Kronenberg Z."/>
            <person name="Feau N."/>
            <person name="Dhillon B."/>
            <person name="Hamelin R."/>
            <person name="Burleigh J."/>
            <person name="Smith J."/>
            <person name="Yandell M."/>
            <person name="Nelson C."/>
            <person name="Grigoriev I."/>
            <person name="Davis J."/>
        </authorList>
    </citation>
    <scope>NUCLEOTIDE SEQUENCE</scope>
    <source>
        <strain evidence="1">G11</strain>
    </source>
</reference>